<evidence type="ECO:0000313" key="1">
    <source>
        <dbReference type="EMBL" id="TWT92604.1"/>
    </source>
</evidence>
<comment type="caution">
    <text evidence="1">The sequence shown here is derived from an EMBL/GenBank/DDBJ whole genome shotgun (WGS) entry which is preliminary data.</text>
</comment>
<keyword evidence="2" id="KW-1185">Reference proteome</keyword>
<dbReference type="EMBL" id="SJPM01000011">
    <property type="protein sequence ID" value="TWT92604.1"/>
    <property type="molecule type" value="Genomic_DNA"/>
</dbReference>
<proteinExistence type="predicted"/>
<sequence>MISSSLLEIEAWRSGFEQLPANVRSAFSPHESEAYLAGARAIIDALAATGEPIILSVLDCFTDNHPFRVYIENFHDQPEIYFGLSSVKLSHELRVKLAQPERELPLFLPSRFARLFSRISKLTCKAPHFPRLIEPRRLHVSGYDGDSWEVITYANRDSLLIHGDGSSSFFAAAGKHLSEIEATELLDAFIEEAFAIRDIFRTGSDQKGQEP</sequence>
<reference evidence="1 2" key="1">
    <citation type="submission" date="2019-02" db="EMBL/GenBank/DDBJ databases">
        <title>Deep-cultivation of Planctomycetes and their phenomic and genomic characterization uncovers novel biology.</title>
        <authorList>
            <person name="Wiegand S."/>
            <person name="Jogler M."/>
            <person name="Boedeker C."/>
            <person name="Pinto D."/>
            <person name="Vollmers J."/>
            <person name="Rivas-Marin E."/>
            <person name="Kohn T."/>
            <person name="Peeters S.H."/>
            <person name="Heuer A."/>
            <person name="Rast P."/>
            <person name="Oberbeckmann S."/>
            <person name="Bunk B."/>
            <person name="Jeske O."/>
            <person name="Meyerdierks A."/>
            <person name="Storesund J.E."/>
            <person name="Kallscheuer N."/>
            <person name="Luecker S."/>
            <person name="Lage O.M."/>
            <person name="Pohl T."/>
            <person name="Merkel B.J."/>
            <person name="Hornburger P."/>
            <person name="Mueller R.-W."/>
            <person name="Bruemmer F."/>
            <person name="Labrenz M."/>
            <person name="Spormann A.M."/>
            <person name="Op Den Camp H."/>
            <person name="Overmann J."/>
            <person name="Amann R."/>
            <person name="Jetten M.S.M."/>
            <person name="Mascher T."/>
            <person name="Medema M.H."/>
            <person name="Devos D.P."/>
            <person name="Kaster A.-K."/>
            <person name="Ovreas L."/>
            <person name="Rohde M."/>
            <person name="Galperin M.Y."/>
            <person name="Jogler C."/>
        </authorList>
    </citation>
    <scope>NUCLEOTIDE SEQUENCE [LARGE SCALE GENOMIC DNA]</scope>
    <source>
        <strain evidence="1 2">Pla100</strain>
    </source>
</reference>
<dbReference type="AlphaFoldDB" id="A0A5C5ZY58"/>
<accession>A0A5C5ZY58</accession>
<organism evidence="1 2">
    <name type="scientific">Neorhodopirellula pilleata</name>
    <dbReference type="NCBI Taxonomy" id="2714738"/>
    <lineage>
        <taxon>Bacteria</taxon>
        <taxon>Pseudomonadati</taxon>
        <taxon>Planctomycetota</taxon>
        <taxon>Planctomycetia</taxon>
        <taxon>Pirellulales</taxon>
        <taxon>Pirellulaceae</taxon>
        <taxon>Neorhodopirellula</taxon>
    </lineage>
</organism>
<dbReference type="RefSeq" id="WP_146580269.1">
    <property type="nucleotide sequence ID" value="NZ_SJPM01000011.1"/>
</dbReference>
<dbReference type="Proteomes" id="UP000316213">
    <property type="component" value="Unassembled WGS sequence"/>
</dbReference>
<evidence type="ECO:0000313" key="2">
    <source>
        <dbReference type="Proteomes" id="UP000316213"/>
    </source>
</evidence>
<gene>
    <name evidence="1" type="ORF">Pla100_46240</name>
</gene>
<name>A0A5C5ZY58_9BACT</name>
<protein>
    <submittedName>
        <fullName evidence="1">Uncharacterized protein</fullName>
    </submittedName>
</protein>